<keyword evidence="8" id="KW-1185">Reference proteome</keyword>
<gene>
    <name evidence="7" type="ORF">M9458_018116</name>
</gene>
<dbReference type="InterPro" id="IPR006207">
    <property type="entry name" value="Cys_knot_C"/>
</dbReference>
<dbReference type="GO" id="GO:0005576">
    <property type="term" value="C:extracellular region"/>
    <property type="evidence" value="ECO:0007669"/>
    <property type="project" value="UniProtKB-SubCell"/>
</dbReference>
<evidence type="ECO:0000313" key="8">
    <source>
        <dbReference type="Proteomes" id="UP001529510"/>
    </source>
</evidence>
<evidence type="ECO:0000313" key="7">
    <source>
        <dbReference type="EMBL" id="KAL0186446.1"/>
    </source>
</evidence>
<dbReference type="SMART" id="SM00041">
    <property type="entry name" value="CT"/>
    <property type="match status" value="1"/>
</dbReference>
<evidence type="ECO:0000256" key="1">
    <source>
        <dbReference type="ARBA" id="ARBA00004613"/>
    </source>
</evidence>
<proteinExistence type="predicted"/>
<evidence type="ECO:0000256" key="4">
    <source>
        <dbReference type="ARBA" id="ARBA00023157"/>
    </source>
</evidence>
<protein>
    <recommendedName>
        <fullName evidence="6">CTCK domain-containing protein</fullName>
    </recommendedName>
</protein>
<dbReference type="PANTHER" id="PTHR11348:SF33">
    <property type="entry name" value="CELLULAR COMMUNICATION NETWORK FACTOR 1, LIKE 1 PRECURSOR-RELATED"/>
    <property type="match status" value="1"/>
</dbReference>
<keyword evidence="3" id="KW-0732">Signal</keyword>
<dbReference type="PROSITE" id="PS01225">
    <property type="entry name" value="CTCK_2"/>
    <property type="match status" value="1"/>
</dbReference>
<keyword evidence="4" id="KW-1015">Disulfide bond</keyword>
<comment type="subcellular location">
    <subcellularLocation>
        <location evidence="1">Secreted</location>
    </subcellularLocation>
</comment>
<reference evidence="7 8" key="1">
    <citation type="submission" date="2024-05" db="EMBL/GenBank/DDBJ databases">
        <title>Genome sequencing and assembly of Indian major carp, Cirrhinus mrigala (Hamilton, 1822).</title>
        <authorList>
            <person name="Mohindra V."/>
            <person name="Chowdhury L.M."/>
            <person name="Lal K."/>
            <person name="Jena J.K."/>
        </authorList>
    </citation>
    <scope>NUCLEOTIDE SEQUENCE [LARGE SCALE GENOMIC DNA]</scope>
    <source>
        <strain evidence="7">CM1030</strain>
        <tissue evidence="7">Blood</tissue>
    </source>
</reference>
<dbReference type="InterPro" id="IPR050941">
    <property type="entry name" value="CCN"/>
</dbReference>
<sequence length="91" mass="10321">SREPEQITFAGCSTARRYRPRTCGLCADGKCCQPSSSRTVRLRFHCPDGKSLTRNVMWIQHCHCSKSFCGVHREQSSPTVSLHNDIHTFSH</sequence>
<evidence type="ECO:0000259" key="6">
    <source>
        <dbReference type="PROSITE" id="PS01225"/>
    </source>
</evidence>
<feature type="domain" description="CTCK" evidence="6">
    <location>
        <begin position="1"/>
        <end position="70"/>
    </location>
</feature>
<feature type="non-terminal residue" evidence="7">
    <location>
        <position position="1"/>
    </location>
</feature>
<comment type="caution">
    <text evidence="7">The sequence shown here is derived from an EMBL/GenBank/DDBJ whole genome shotgun (WGS) entry which is preliminary data.</text>
</comment>
<dbReference type="Proteomes" id="UP001529510">
    <property type="component" value="Unassembled WGS sequence"/>
</dbReference>
<dbReference type="PROSITE" id="PS01185">
    <property type="entry name" value="CTCK_1"/>
    <property type="match status" value="1"/>
</dbReference>
<evidence type="ECO:0000256" key="3">
    <source>
        <dbReference type="ARBA" id="ARBA00022729"/>
    </source>
</evidence>
<dbReference type="InterPro" id="IPR006208">
    <property type="entry name" value="Glyco_hormone_CN"/>
</dbReference>
<dbReference type="PANTHER" id="PTHR11348">
    <property type="entry name" value="CONNECTIVE TISSUE GROWTH FACTOR-RELATED"/>
    <property type="match status" value="1"/>
</dbReference>
<evidence type="ECO:0000256" key="2">
    <source>
        <dbReference type="ARBA" id="ARBA00022525"/>
    </source>
</evidence>
<organism evidence="7 8">
    <name type="scientific">Cirrhinus mrigala</name>
    <name type="common">Mrigala</name>
    <dbReference type="NCBI Taxonomy" id="683832"/>
    <lineage>
        <taxon>Eukaryota</taxon>
        <taxon>Metazoa</taxon>
        <taxon>Chordata</taxon>
        <taxon>Craniata</taxon>
        <taxon>Vertebrata</taxon>
        <taxon>Euteleostomi</taxon>
        <taxon>Actinopterygii</taxon>
        <taxon>Neopterygii</taxon>
        <taxon>Teleostei</taxon>
        <taxon>Ostariophysi</taxon>
        <taxon>Cypriniformes</taxon>
        <taxon>Cyprinidae</taxon>
        <taxon>Labeoninae</taxon>
        <taxon>Labeonini</taxon>
        <taxon>Cirrhinus</taxon>
    </lineage>
</organism>
<evidence type="ECO:0000256" key="5">
    <source>
        <dbReference type="PROSITE-ProRule" id="PRU00039"/>
    </source>
</evidence>
<dbReference type="AlphaFoldDB" id="A0ABD0QJN2"/>
<comment type="caution">
    <text evidence="5">Lacks conserved residue(s) required for the propagation of feature annotation.</text>
</comment>
<accession>A0ABD0QJN2</accession>
<name>A0ABD0QJN2_CIRMR</name>
<dbReference type="Pfam" id="PF00007">
    <property type="entry name" value="Cys_knot"/>
    <property type="match status" value="1"/>
</dbReference>
<dbReference type="EMBL" id="JAMKFB020000008">
    <property type="protein sequence ID" value="KAL0186446.1"/>
    <property type="molecule type" value="Genomic_DNA"/>
</dbReference>
<keyword evidence="2" id="KW-0964">Secreted</keyword>